<comment type="caution">
    <text evidence="1">The sequence shown here is derived from an EMBL/GenBank/DDBJ whole genome shotgun (WGS) entry which is preliminary data.</text>
</comment>
<dbReference type="Proteomes" id="UP000774750">
    <property type="component" value="Unassembled WGS sequence"/>
</dbReference>
<name>A0A938X8R2_9FIRM</name>
<evidence type="ECO:0000313" key="1">
    <source>
        <dbReference type="EMBL" id="MBM6921998.1"/>
    </source>
</evidence>
<reference evidence="1" key="2">
    <citation type="journal article" date="2021" name="Sci. Rep.">
        <title>The distribution of antibiotic resistance genes in chicken gut microbiota commensals.</title>
        <authorList>
            <person name="Juricova H."/>
            <person name="Matiasovicova J."/>
            <person name="Kubasova T."/>
            <person name="Cejkova D."/>
            <person name="Rychlik I."/>
        </authorList>
    </citation>
    <scope>NUCLEOTIDE SEQUENCE</scope>
    <source>
        <strain evidence="1">An559</strain>
    </source>
</reference>
<organism evidence="1 2">
    <name type="scientific">Merdimmobilis hominis</name>
    <dbReference type="NCBI Taxonomy" id="2897707"/>
    <lineage>
        <taxon>Bacteria</taxon>
        <taxon>Bacillati</taxon>
        <taxon>Bacillota</taxon>
        <taxon>Clostridia</taxon>
        <taxon>Eubacteriales</taxon>
        <taxon>Oscillospiraceae</taxon>
        <taxon>Merdimmobilis</taxon>
    </lineage>
</organism>
<keyword evidence="2" id="KW-1185">Reference proteome</keyword>
<sequence>MTTLEDLYYGNISPHERYIKRGTRVDKLVKLICKNEEELNAGLTEKQKETFEKFKDCTSELSCITEREAFSSGFILATRIMVEVMQGLEEVEDI</sequence>
<dbReference type="InterPro" id="IPR049215">
    <property type="entry name" value="DUF6809"/>
</dbReference>
<dbReference type="EMBL" id="JACJKY010000040">
    <property type="protein sequence ID" value="MBM6921998.1"/>
    <property type="molecule type" value="Genomic_DNA"/>
</dbReference>
<dbReference type="RefSeq" id="WP_087378636.1">
    <property type="nucleotide sequence ID" value="NZ_JACJKY010000040.1"/>
</dbReference>
<accession>A0A938X8R2</accession>
<gene>
    <name evidence="1" type="ORF">H6A12_12705</name>
</gene>
<proteinExistence type="predicted"/>
<evidence type="ECO:0000313" key="2">
    <source>
        <dbReference type="Proteomes" id="UP000774750"/>
    </source>
</evidence>
<dbReference type="Pfam" id="PF20648">
    <property type="entry name" value="DUF6809"/>
    <property type="match status" value="1"/>
</dbReference>
<reference evidence="1" key="1">
    <citation type="submission" date="2020-08" db="EMBL/GenBank/DDBJ databases">
        <authorList>
            <person name="Cejkova D."/>
            <person name="Kubasova T."/>
            <person name="Jahodarova E."/>
            <person name="Rychlik I."/>
        </authorList>
    </citation>
    <scope>NUCLEOTIDE SEQUENCE</scope>
    <source>
        <strain evidence="1">An559</strain>
    </source>
</reference>
<dbReference type="AlphaFoldDB" id="A0A938X8R2"/>
<protein>
    <submittedName>
        <fullName evidence="1">Uncharacterized protein</fullName>
    </submittedName>
</protein>